<dbReference type="Proteomes" id="UP000284892">
    <property type="component" value="Unassembled WGS sequence"/>
</dbReference>
<keyword evidence="1" id="KW-0732">Signal</keyword>
<evidence type="ECO:0000313" key="2">
    <source>
        <dbReference type="EMBL" id="RKE90881.1"/>
    </source>
</evidence>
<dbReference type="AlphaFoldDB" id="A0A420DEU5"/>
<gene>
    <name evidence="2" type="ORF">BXY80_2471</name>
</gene>
<name>A0A420DEU5_9FLAO</name>
<feature type="signal peptide" evidence="1">
    <location>
        <begin position="1"/>
        <end position="19"/>
    </location>
</feature>
<organism evidence="2 3">
    <name type="scientific">Ichthyenterobacterium magnum</name>
    <dbReference type="NCBI Taxonomy" id="1230530"/>
    <lineage>
        <taxon>Bacteria</taxon>
        <taxon>Pseudomonadati</taxon>
        <taxon>Bacteroidota</taxon>
        <taxon>Flavobacteriia</taxon>
        <taxon>Flavobacteriales</taxon>
        <taxon>Flavobacteriaceae</taxon>
        <taxon>Ichthyenterobacterium</taxon>
    </lineage>
</organism>
<evidence type="ECO:0000313" key="3">
    <source>
        <dbReference type="Proteomes" id="UP000284892"/>
    </source>
</evidence>
<comment type="caution">
    <text evidence="2">The sequence shown here is derived from an EMBL/GenBank/DDBJ whole genome shotgun (WGS) entry which is preliminary data.</text>
</comment>
<reference evidence="2 3" key="1">
    <citation type="submission" date="2018-09" db="EMBL/GenBank/DDBJ databases">
        <title>Genomic Encyclopedia of Archaeal and Bacterial Type Strains, Phase II (KMG-II): from individual species to whole genera.</title>
        <authorList>
            <person name="Goeker M."/>
        </authorList>
    </citation>
    <scope>NUCLEOTIDE SEQUENCE [LARGE SCALE GENOMIC DNA]</scope>
    <source>
        <strain evidence="2 3">DSM 26283</strain>
    </source>
</reference>
<dbReference type="RefSeq" id="WP_120202341.1">
    <property type="nucleotide sequence ID" value="NZ_RAQJ01000006.1"/>
</dbReference>
<dbReference type="InterPro" id="IPR046495">
    <property type="entry name" value="DUF6588"/>
</dbReference>
<dbReference type="Pfam" id="PF20230">
    <property type="entry name" value="DUF6588"/>
    <property type="match status" value="1"/>
</dbReference>
<evidence type="ECO:0008006" key="4">
    <source>
        <dbReference type="Google" id="ProtNLM"/>
    </source>
</evidence>
<proteinExistence type="predicted"/>
<accession>A0A420DEU5</accession>
<feature type="chain" id="PRO_5019228143" description="Outer membrane protein with beta-barrel domain" evidence="1">
    <location>
        <begin position="20"/>
        <end position="349"/>
    </location>
</feature>
<evidence type="ECO:0000256" key="1">
    <source>
        <dbReference type="SAM" id="SignalP"/>
    </source>
</evidence>
<protein>
    <recommendedName>
        <fullName evidence="4">Outer membrane protein with beta-barrel domain</fullName>
    </recommendedName>
</protein>
<dbReference type="EMBL" id="RAQJ01000006">
    <property type="protein sequence ID" value="RKE90881.1"/>
    <property type="molecule type" value="Genomic_DNA"/>
</dbReference>
<sequence length="349" mass="38754">MKKSWIIMSFFLTFQLSQAQELETILLAADDASKLTENYLNPAMKGLMYSMNGGWYTTAKTHKKFGFDITINANASFVPDKEQMFSFIDSDYMFLNLPNGETSLPTVMSENDTETTVDISIPREDGTFKVASFNMPGGITEDLPVNAVPTPMIQLGFGLPYKTDIKLRLVPKLDFDDNVEASLIGFGLQHDLMQYFGPLEKLPLNVSVLAAFTNMNVTYAIEDESATDDVEVNNGEAEFKMNTWTLQAIASLDFKIITLYGSLGYNNGKTTAKMKGDYTLTYDVEDENGNPSGPSVRETISNPINLDFEANGVRATIGTRLNLGFFKIFADYTLQEYNTASAGIAFSFR</sequence>
<dbReference type="OrthoDB" id="9775382at2"/>
<keyword evidence="3" id="KW-1185">Reference proteome</keyword>